<dbReference type="SUPFAM" id="SSF48498">
    <property type="entry name" value="Tetracyclin repressor-like, C-terminal domain"/>
    <property type="match status" value="1"/>
</dbReference>
<evidence type="ECO:0000259" key="5">
    <source>
        <dbReference type="PROSITE" id="PS50977"/>
    </source>
</evidence>
<dbReference type="AlphaFoldDB" id="A0A917Z047"/>
<keyword evidence="7" id="KW-1185">Reference proteome</keyword>
<feature type="DNA-binding region" description="H-T-H motif" evidence="4">
    <location>
        <begin position="33"/>
        <end position="52"/>
    </location>
</feature>
<dbReference type="InterPro" id="IPR009057">
    <property type="entry name" value="Homeodomain-like_sf"/>
</dbReference>
<dbReference type="PROSITE" id="PS50977">
    <property type="entry name" value="HTH_TETR_2"/>
    <property type="match status" value="1"/>
</dbReference>
<dbReference type="InterPro" id="IPR001647">
    <property type="entry name" value="HTH_TetR"/>
</dbReference>
<dbReference type="InterPro" id="IPR036271">
    <property type="entry name" value="Tet_transcr_reg_TetR-rel_C_sf"/>
</dbReference>
<reference evidence="6" key="2">
    <citation type="submission" date="2020-09" db="EMBL/GenBank/DDBJ databases">
        <authorList>
            <person name="Sun Q."/>
            <person name="Zhou Y."/>
        </authorList>
    </citation>
    <scope>NUCLEOTIDE SEQUENCE</scope>
    <source>
        <strain evidence="6">CGMCC 1.7086</strain>
    </source>
</reference>
<evidence type="ECO:0000256" key="4">
    <source>
        <dbReference type="PROSITE-ProRule" id="PRU00335"/>
    </source>
</evidence>
<comment type="caution">
    <text evidence="6">The sequence shown here is derived from an EMBL/GenBank/DDBJ whole genome shotgun (WGS) entry which is preliminary data.</text>
</comment>
<dbReference type="PANTHER" id="PTHR47506:SF1">
    <property type="entry name" value="HTH-TYPE TRANSCRIPTIONAL REGULATOR YJDC"/>
    <property type="match status" value="1"/>
</dbReference>
<organism evidence="6 7">
    <name type="scientific">Bowmanella pacifica</name>
    <dbReference type="NCBI Taxonomy" id="502051"/>
    <lineage>
        <taxon>Bacteria</taxon>
        <taxon>Pseudomonadati</taxon>
        <taxon>Pseudomonadota</taxon>
        <taxon>Gammaproteobacteria</taxon>
        <taxon>Alteromonadales</taxon>
        <taxon>Alteromonadaceae</taxon>
        <taxon>Bowmanella</taxon>
    </lineage>
</organism>
<dbReference type="SUPFAM" id="SSF46689">
    <property type="entry name" value="Homeodomain-like"/>
    <property type="match status" value="1"/>
</dbReference>
<dbReference type="EMBL" id="BMLS01000003">
    <property type="protein sequence ID" value="GGO70607.1"/>
    <property type="molecule type" value="Genomic_DNA"/>
</dbReference>
<feature type="domain" description="HTH tetR-type" evidence="5">
    <location>
        <begin position="10"/>
        <end position="70"/>
    </location>
</feature>
<evidence type="ECO:0000256" key="3">
    <source>
        <dbReference type="ARBA" id="ARBA00023163"/>
    </source>
</evidence>
<evidence type="ECO:0000256" key="2">
    <source>
        <dbReference type="ARBA" id="ARBA00023125"/>
    </source>
</evidence>
<dbReference type="GO" id="GO:0003677">
    <property type="term" value="F:DNA binding"/>
    <property type="evidence" value="ECO:0007669"/>
    <property type="project" value="UniProtKB-UniRule"/>
</dbReference>
<dbReference type="Pfam" id="PF00440">
    <property type="entry name" value="TetR_N"/>
    <property type="match status" value="1"/>
</dbReference>
<dbReference type="Gene3D" id="1.10.357.10">
    <property type="entry name" value="Tetracycline Repressor, domain 2"/>
    <property type="match status" value="1"/>
</dbReference>
<keyword evidence="2 4" id="KW-0238">DNA-binding</keyword>
<dbReference type="Proteomes" id="UP000606935">
    <property type="component" value="Unassembled WGS sequence"/>
</dbReference>
<keyword evidence="1" id="KW-0805">Transcription regulation</keyword>
<evidence type="ECO:0000313" key="7">
    <source>
        <dbReference type="Proteomes" id="UP000606935"/>
    </source>
</evidence>
<evidence type="ECO:0000256" key="1">
    <source>
        <dbReference type="ARBA" id="ARBA00023015"/>
    </source>
</evidence>
<accession>A0A917Z047</accession>
<dbReference type="PRINTS" id="PR00455">
    <property type="entry name" value="HTHTETR"/>
</dbReference>
<evidence type="ECO:0000313" key="6">
    <source>
        <dbReference type="EMBL" id="GGO70607.1"/>
    </source>
</evidence>
<protein>
    <submittedName>
        <fullName evidence="6">TetR family transcriptional regulator</fullName>
    </submittedName>
</protein>
<dbReference type="PANTHER" id="PTHR47506">
    <property type="entry name" value="TRANSCRIPTIONAL REGULATORY PROTEIN"/>
    <property type="match status" value="1"/>
</dbReference>
<gene>
    <name evidence="6" type="ORF">GCM10010982_24520</name>
</gene>
<proteinExistence type="predicted"/>
<sequence>MSGKRIVTKKSKRDELVEVAQKLFYQHGFRVTGIDTILAQSGVAKRTLYNHFKSKDELIIAALNKRDEEFMAMIKALVDKYEKVQRGKPAYARILAYFDALSEWFNSEKFNGCMFINASAEYPRKTDPIHVVCANHKRFILQYITELISGIECRHPEEVACQLSLLSDGAIVSAHTANLANAAEMAKKTAVIILDAYQD</sequence>
<keyword evidence="3" id="KW-0804">Transcription</keyword>
<name>A0A917Z047_9ALTE</name>
<reference evidence="6" key="1">
    <citation type="journal article" date="2014" name="Int. J. Syst. Evol. Microbiol.">
        <title>Complete genome sequence of Corynebacterium casei LMG S-19264T (=DSM 44701T), isolated from a smear-ripened cheese.</title>
        <authorList>
            <consortium name="US DOE Joint Genome Institute (JGI-PGF)"/>
            <person name="Walter F."/>
            <person name="Albersmeier A."/>
            <person name="Kalinowski J."/>
            <person name="Ruckert C."/>
        </authorList>
    </citation>
    <scope>NUCLEOTIDE SEQUENCE</scope>
    <source>
        <strain evidence="6">CGMCC 1.7086</strain>
    </source>
</reference>